<keyword evidence="4" id="KW-0732">Signal</keyword>
<name>A0A8S4N312_OWEFU</name>
<keyword evidence="2" id="KW-0722">Serine protease inhibitor</keyword>
<dbReference type="Gene3D" id="3.30.60.30">
    <property type="match status" value="4"/>
</dbReference>
<dbReference type="GO" id="GO:0005576">
    <property type="term" value="C:extracellular region"/>
    <property type="evidence" value="ECO:0007669"/>
    <property type="project" value="TreeGrafter"/>
</dbReference>
<gene>
    <name evidence="6" type="ORF">OFUS_LOCUS2902</name>
</gene>
<protein>
    <recommendedName>
        <fullName evidence="5">Kazal-like domain-containing protein</fullName>
    </recommendedName>
</protein>
<dbReference type="InterPro" id="IPR036058">
    <property type="entry name" value="Kazal_dom_sf"/>
</dbReference>
<dbReference type="AlphaFoldDB" id="A0A8S4N312"/>
<dbReference type="CDD" id="cd00104">
    <property type="entry name" value="KAZAL_FS"/>
    <property type="match status" value="4"/>
</dbReference>
<evidence type="ECO:0000256" key="2">
    <source>
        <dbReference type="ARBA" id="ARBA00022900"/>
    </source>
</evidence>
<organism evidence="6 7">
    <name type="scientific">Owenia fusiformis</name>
    <name type="common">Polychaete worm</name>
    <dbReference type="NCBI Taxonomy" id="6347"/>
    <lineage>
        <taxon>Eukaryota</taxon>
        <taxon>Metazoa</taxon>
        <taxon>Spiralia</taxon>
        <taxon>Lophotrochozoa</taxon>
        <taxon>Annelida</taxon>
        <taxon>Polychaeta</taxon>
        <taxon>Sedentaria</taxon>
        <taxon>Canalipalpata</taxon>
        <taxon>Sabellida</taxon>
        <taxon>Oweniida</taxon>
        <taxon>Oweniidae</taxon>
        <taxon>Owenia</taxon>
    </lineage>
</organism>
<dbReference type="GO" id="GO:0004867">
    <property type="term" value="F:serine-type endopeptidase inhibitor activity"/>
    <property type="evidence" value="ECO:0007669"/>
    <property type="project" value="UniProtKB-KW"/>
</dbReference>
<dbReference type="PANTHER" id="PTHR10913:SF45">
    <property type="entry name" value="FOLLISTATIN, ISOFORM A-RELATED"/>
    <property type="match status" value="1"/>
</dbReference>
<reference evidence="6" key="1">
    <citation type="submission" date="2022-03" db="EMBL/GenBank/DDBJ databases">
        <authorList>
            <person name="Martin C."/>
        </authorList>
    </citation>
    <scope>NUCLEOTIDE SEQUENCE</scope>
</reference>
<feature type="domain" description="Kazal-like" evidence="5">
    <location>
        <begin position="134"/>
        <end position="187"/>
    </location>
</feature>
<evidence type="ECO:0000256" key="4">
    <source>
        <dbReference type="SAM" id="SignalP"/>
    </source>
</evidence>
<feature type="domain" description="Kazal-like" evidence="5">
    <location>
        <begin position="77"/>
        <end position="133"/>
    </location>
</feature>
<dbReference type="Pfam" id="PF00050">
    <property type="entry name" value="Kazal_1"/>
    <property type="match status" value="4"/>
</dbReference>
<evidence type="ECO:0000256" key="3">
    <source>
        <dbReference type="ARBA" id="ARBA00023157"/>
    </source>
</evidence>
<proteinExistence type="predicted"/>
<sequence length="246" mass="26440">MVLLTSIVVQLAIAVIVSAQDNGRCDGRMCPAVYDPVCASDKRTYSNKCRFAIAKCEVEAAGKKETLTIVNKGKCSEKNVEVCNGVCPGIYAPVCGSNGKTFGNDCELEIAQCENMERGGPALTKVNNGRCKAPVDTCRKPCNKMLRPVCASDGRTFGNDCMLRNAACMARRNGQVLTMASEGRCAVKKPEENMANTCMRACPRIYRPVCGSNSRTYSNSCELSIAACRSRQAGGQQLTVMKQGSC</sequence>
<comment type="caution">
    <text evidence="6">The sequence shown here is derived from an EMBL/GenBank/DDBJ whole genome shotgun (WGS) entry which is preliminary data.</text>
</comment>
<dbReference type="InterPro" id="IPR002350">
    <property type="entry name" value="Kazal_dom"/>
</dbReference>
<evidence type="ECO:0000259" key="5">
    <source>
        <dbReference type="PROSITE" id="PS51465"/>
    </source>
</evidence>
<accession>A0A8S4N312</accession>
<dbReference type="SMART" id="SM00280">
    <property type="entry name" value="KAZAL"/>
    <property type="match status" value="4"/>
</dbReference>
<keyword evidence="7" id="KW-1185">Reference proteome</keyword>
<dbReference type="EMBL" id="CAIIXF020000001">
    <property type="protein sequence ID" value="CAH1775615.1"/>
    <property type="molecule type" value="Genomic_DNA"/>
</dbReference>
<feature type="chain" id="PRO_5035939840" description="Kazal-like domain-containing protein" evidence="4">
    <location>
        <begin position="20"/>
        <end position="246"/>
    </location>
</feature>
<feature type="domain" description="Kazal-like" evidence="5">
    <location>
        <begin position="19"/>
        <end position="76"/>
    </location>
</feature>
<dbReference type="PANTHER" id="PTHR10913">
    <property type="entry name" value="FOLLISTATIN-RELATED"/>
    <property type="match status" value="1"/>
</dbReference>
<evidence type="ECO:0000313" key="6">
    <source>
        <dbReference type="EMBL" id="CAH1775615.1"/>
    </source>
</evidence>
<dbReference type="GO" id="GO:0030154">
    <property type="term" value="P:cell differentiation"/>
    <property type="evidence" value="ECO:0007669"/>
    <property type="project" value="TreeGrafter"/>
</dbReference>
<keyword evidence="3" id="KW-1015">Disulfide bond</keyword>
<feature type="domain" description="Kazal-like" evidence="5">
    <location>
        <begin position="192"/>
        <end position="246"/>
    </location>
</feature>
<dbReference type="OrthoDB" id="126772at2759"/>
<keyword evidence="1" id="KW-0646">Protease inhibitor</keyword>
<feature type="signal peptide" evidence="4">
    <location>
        <begin position="1"/>
        <end position="19"/>
    </location>
</feature>
<dbReference type="InterPro" id="IPR050653">
    <property type="entry name" value="Prot_Inhib_GrowthFact_Antg"/>
</dbReference>
<evidence type="ECO:0000313" key="7">
    <source>
        <dbReference type="Proteomes" id="UP000749559"/>
    </source>
</evidence>
<dbReference type="SUPFAM" id="SSF100895">
    <property type="entry name" value="Kazal-type serine protease inhibitors"/>
    <property type="match status" value="4"/>
</dbReference>
<dbReference type="Proteomes" id="UP000749559">
    <property type="component" value="Unassembled WGS sequence"/>
</dbReference>
<evidence type="ECO:0000256" key="1">
    <source>
        <dbReference type="ARBA" id="ARBA00022690"/>
    </source>
</evidence>
<dbReference type="PROSITE" id="PS51465">
    <property type="entry name" value="KAZAL_2"/>
    <property type="match status" value="4"/>
</dbReference>